<reference evidence="4 6" key="2">
    <citation type="submission" date="2019-09" db="EMBL/GenBank/DDBJ databases">
        <title>Complete genome sequencing of four Arcobacter species reveals a diverse suite of mobile elements.</title>
        <authorList>
            <person name="Miller W.G."/>
            <person name="Yee E."/>
            <person name="Bono J.L."/>
        </authorList>
    </citation>
    <scope>NUCLEOTIDE SEQUENCE [LARGE SCALE GENOMIC DNA]</scope>
    <source>
        <strain evidence="4 6">CCUG 56899</strain>
    </source>
</reference>
<dbReference type="PANTHER" id="PTHR33606">
    <property type="entry name" value="PROTEIN YCII"/>
    <property type="match status" value="1"/>
</dbReference>
<evidence type="ECO:0000313" key="6">
    <source>
        <dbReference type="Proteomes" id="UP000322644"/>
    </source>
</evidence>
<dbReference type="InterPro" id="IPR051807">
    <property type="entry name" value="Sec-metab_biosynth-assoc"/>
</dbReference>
<accession>A0A1C0AYS8</accession>
<dbReference type="EMBL" id="CP036246">
    <property type="protein sequence ID" value="QEP41203.1"/>
    <property type="molecule type" value="Genomic_DNA"/>
</dbReference>
<dbReference type="RefSeq" id="WP_066171447.1">
    <property type="nucleotide sequence ID" value="NZ_CP036246.2"/>
</dbReference>
<dbReference type="PANTHER" id="PTHR33606:SF3">
    <property type="entry name" value="PROTEIN YCII"/>
    <property type="match status" value="1"/>
</dbReference>
<dbReference type="Gene3D" id="3.30.70.1060">
    <property type="entry name" value="Dimeric alpha+beta barrel"/>
    <property type="match status" value="1"/>
</dbReference>
<reference evidence="3 5" key="1">
    <citation type="submission" date="2015-05" db="EMBL/GenBank/DDBJ databases">
        <authorList>
            <person name="Rovetto F."/>
            <person name="Cocolin L."/>
            <person name="Illeghems K."/>
            <person name="Van Nieuwerburgh F."/>
            <person name="Houf K."/>
        </authorList>
    </citation>
    <scope>NUCLEOTIDE SEQUENCE [LARGE SCALE GENOMIC DNA]</scope>
    <source>
        <strain evidence="3 5">117434</strain>
    </source>
</reference>
<keyword evidence="5" id="KW-1185">Reference proteome</keyword>
<evidence type="ECO:0000313" key="4">
    <source>
        <dbReference type="EMBL" id="QEP41203.1"/>
    </source>
</evidence>
<organism evidence="4 6">
    <name type="scientific">Arcobacter porcinus</name>
    <dbReference type="NCBI Taxonomy" id="1935204"/>
    <lineage>
        <taxon>Bacteria</taxon>
        <taxon>Pseudomonadati</taxon>
        <taxon>Campylobacterota</taxon>
        <taxon>Epsilonproteobacteria</taxon>
        <taxon>Campylobacterales</taxon>
        <taxon>Arcobacteraceae</taxon>
        <taxon>Arcobacter</taxon>
    </lineage>
</organism>
<dbReference type="Proteomes" id="UP000322644">
    <property type="component" value="Chromosome"/>
</dbReference>
<dbReference type="Proteomes" id="UP000093159">
    <property type="component" value="Unassembled WGS sequence"/>
</dbReference>
<dbReference type="OrthoDB" id="2293521at2"/>
<comment type="similarity">
    <text evidence="1">Belongs to the YciI family.</text>
</comment>
<reference evidence="4 6" key="3">
    <citation type="submission" date="2019-09" db="EMBL/GenBank/DDBJ databases">
        <title>Taxonomic note: a critical rebuttal of the proposed division of the genus Arcobacter into six genera, emended descriptions of Arcobacter anaerophilus and the genus Arcobacter, and an assessment of genus-level boundaries for Epsilonproteobacteria using in silico genomic comparator tools.</title>
        <authorList>
            <person name="On S.L.W."/>
            <person name="Miller W.G."/>
            <person name="Biggs P."/>
            <person name="Cornelius A."/>
            <person name="Vandamme P."/>
        </authorList>
    </citation>
    <scope>NUCLEOTIDE SEQUENCE [LARGE SCALE GENOMIC DNA]</scope>
    <source>
        <strain evidence="4 6">CCUG 56899</strain>
    </source>
</reference>
<dbReference type="SUPFAM" id="SSF54909">
    <property type="entry name" value="Dimeric alpha+beta barrel"/>
    <property type="match status" value="1"/>
</dbReference>
<evidence type="ECO:0000313" key="5">
    <source>
        <dbReference type="Proteomes" id="UP000093159"/>
    </source>
</evidence>
<evidence type="ECO:0000256" key="1">
    <source>
        <dbReference type="ARBA" id="ARBA00007689"/>
    </source>
</evidence>
<feature type="domain" description="YCII-related" evidence="2">
    <location>
        <begin position="1"/>
        <end position="79"/>
    </location>
</feature>
<dbReference type="EMBL" id="LDIR01000001">
    <property type="protein sequence ID" value="OCL92809.1"/>
    <property type="molecule type" value="Genomic_DNA"/>
</dbReference>
<evidence type="ECO:0000313" key="3">
    <source>
        <dbReference type="EMBL" id="OCL92809.1"/>
    </source>
</evidence>
<name>A0A1C0AYS8_9BACT</name>
<dbReference type="AlphaFoldDB" id="A0A1C0AYS8"/>
<protein>
    <submittedName>
        <fullName evidence="4">YciI domain-containing protein</fullName>
    </submittedName>
    <submittedName>
        <fullName evidence="3">YciI-like protein</fullName>
    </submittedName>
</protein>
<dbReference type="InterPro" id="IPR005545">
    <property type="entry name" value="YCII"/>
</dbReference>
<evidence type="ECO:0000259" key="2">
    <source>
        <dbReference type="Pfam" id="PF03795"/>
    </source>
</evidence>
<dbReference type="InterPro" id="IPR011008">
    <property type="entry name" value="Dimeric_a/b-barrel"/>
</dbReference>
<dbReference type="Pfam" id="PF03795">
    <property type="entry name" value="YCII"/>
    <property type="match status" value="1"/>
</dbReference>
<gene>
    <name evidence="3" type="ORF">AAX28_00349</name>
    <name evidence="4" type="ORF">APORC_1631</name>
</gene>
<sequence>MQYLVIAYDYEDALERRLACRDEHVKNSKKLMNEKKIINAGALIEDDKMVGSTLFVDFSSDDELEEWLENEVYVTNKVWDYDNIQIVPIKLLSNS</sequence>
<proteinExistence type="inferred from homology"/>
<dbReference type="KEGG" id="apoc:APORC_1631"/>